<dbReference type="GO" id="GO:0022008">
    <property type="term" value="P:neurogenesis"/>
    <property type="evidence" value="ECO:0007669"/>
    <property type="project" value="TreeGrafter"/>
</dbReference>
<dbReference type="AlphaFoldDB" id="A0A9P0GMR2"/>
<accession>A0A9P0GMR2</accession>
<keyword evidence="3" id="KW-1185">Reference proteome</keyword>
<dbReference type="SMART" id="SM00225">
    <property type="entry name" value="BTB"/>
    <property type="match status" value="1"/>
</dbReference>
<reference evidence="2" key="2">
    <citation type="submission" date="2022-10" db="EMBL/GenBank/DDBJ databases">
        <authorList>
            <consortium name="ENA_rothamsted_submissions"/>
            <consortium name="culmorum"/>
            <person name="King R."/>
        </authorList>
    </citation>
    <scope>NUCLEOTIDE SEQUENCE</scope>
</reference>
<dbReference type="PROSITE" id="PS50097">
    <property type="entry name" value="BTB"/>
    <property type="match status" value="1"/>
</dbReference>
<dbReference type="GO" id="GO:0005829">
    <property type="term" value="C:cytosol"/>
    <property type="evidence" value="ECO:0007669"/>
    <property type="project" value="TreeGrafter"/>
</dbReference>
<dbReference type="Proteomes" id="UP001153737">
    <property type="component" value="Chromosome 10"/>
</dbReference>
<dbReference type="Gene3D" id="3.30.710.10">
    <property type="entry name" value="Potassium Channel Kv1.1, Chain A"/>
    <property type="match status" value="1"/>
</dbReference>
<gene>
    <name evidence="2" type="ORF">PHAECO_LOCUS1466</name>
</gene>
<organism evidence="2 3">
    <name type="scientific">Phaedon cochleariae</name>
    <name type="common">Mustard beetle</name>
    <dbReference type="NCBI Taxonomy" id="80249"/>
    <lineage>
        <taxon>Eukaryota</taxon>
        <taxon>Metazoa</taxon>
        <taxon>Ecdysozoa</taxon>
        <taxon>Arthropoda</taxon>
        <taxon>Hexapoda</taxon>
        <taxon>Insecta</taxon>
        <taxon>Pterygota</taxon>
        <taxon>Neoptera</taxon>
        <taxon>Endopterygota</taxon>
        <taxon>Coleoptera</taxon>
        <taxon>Polyphaga</taxon>
        <taxon>Cucujiformia</taxon>
        <taxon>Chrysomeloidea</taxon>
        <taxon>Chrysomelidae</taxon>
        <taxon>Chrysomelinae</taxon>
        <taxon>Chrysomelini</taxon>
        <taxon>Phaedon</taxon>
    </lineage>
</organism>
<evidence type="ECO:0000313" key="3">
    <source>
        <dbReference type="Proteomes" id="UP001153737"/>
    </source>
</evidence>
<evidence type="ECO:0000313" key="2">
    <source>
        <dbReference type="EMBL" id="CAH1117966.1"/>
    </source>
</evidence>
<dbReference type="InterPro" id="IPR011333">
    <property type="entry name" value="SKP1/BTB/POZ_sf"/>
</dbReference>
<evidence type="ECO:0000259" key="1">
    <source>
        <dbReference type="PROSITE" id="PS50097"/>
    </source>
</evidence>
<dbReference type="SUPFAM" id="SSF54695">
    <property type="entry name" value="POZ domain"/>
    <property type="match status" value="1"/>
</dbReference>
<dbReference type="PANTHER" id="PTHR45774:SF4">
    <property type="entry name" value="AXUNDEAD, ISOFORM F"/>
    <property type="match status" value="1"/>
</dbReference>
<feature type="domain" description="BTB" evidence="1">
    <location>
        <begin position="31"/>
        <end position="95"/>
    </location>
</feature>
<reference evidence="2" key="1">
    <citation type="submission" date="2022-01" db="EMBL/GenBank/DDBJ databases">
        <authorList>
            <person name="King R."/>
        </authorList>
    </citation>
    <scope>NUCLEOTIDE SEQUENCE</scope>
</reference>
<protein>
    <recommendedName>
        <fullName evidence="1">BTB domain-containing protein</fullName>
    </recommendedName>
</protein>
<dbReference type="EMBL" id="OU896716">
    <property type="protein sequence ID" value="CAH1117966.1"/>
    <property type="molecule type" value="Genomic_DNA"/>
</dbReference>
<dbReference type="CDD" id="cd18186">
    <property type="entry name" value="BTB_POZ_ZBTB_KLHL-like"/>
    <property type="match status" value="1"/>
</dbReference>
<name>A0A9P0GMR2_PHACE</name>
<dbReference type="InterPro" id="IPR000210">
    <property type="entry name" value="BTB/POZ_dom"/>
</dbReference>
<proteinExistence type="predicted"/>
<sequence>MEKDSIFIERLVQPFNKKERLLAFYKSQKFVDCTFRINGMEVKAHKLILACSSPVFEKMLYGDMAQDEIVICDISLQEFNQVLDHIYTENIDIYSVANAWSLFYIANKYMLKDLLHVCLTYVRNNLTMSSLVLSYEYADMFDLLDIKKKCFNDMINYVDGVFFSEYHMKPSTLCDILQTVCLGHDQFSLLANTINWCMVECDLREIPIWPQNIVNILEEENILHFFSKNCCDKVFCSDEITSRTLPLVYELLELPKDPDSSTHHERTPKTCKIRKEFKIACRLDLLHGEEFVSNFKVSRSMILFGVLVNTQIEPPQISRENYKGSVSVRICEHNARRDIVVARRIEDFIPYRSDLYVSFTNPAILEPNVLYDLRISNTNLDIDNGTASLHFYYMSDKLVGENKNDVITFNEDNGSIIKGISFYPA</sequence>
<dbReference type="PANTHER" id="PTHR45774">
    <property type="entry name" value="BTB/POZ DOMAIN-CONTAINING"/>
    <property type="match status" value="1"/>
</dbReference>
<dbReference type="OrthoDB" id="624345at2759"/>
<dbReference type="Pfam" id="PF00651">
    <property type="entry name" value="BTB"/>
    <property type="match status" value="1"/>
</dbReference>